<reference evidence="2 3" key="1">
    <citation type="submission" date="2018-10" db="EMBL/GenBank/DDBJ databases">
        <title>Natrarchaeobius chitinivorans gen. nov., sp. nov., and Natrarchaeobius haloalkaliphilus sp. nov., alkaliphilic, chitin-utilizing haloarchaea from hypersaline alkaline lakes.</title>
        <authorList>
            <person name="Sorokin D.Y."/>
            <person name="Elcheninov A.G."/>
            <person name="Kostrikina N.A."/>
            <person name="Bale N.J."/>
            <person name="Sinninghe Damste J.S."/>
            <person name="Khijniak T.V."/>
            <person name="Kublanov I.V."/>
            <person name="Toshchakov S.V."/>
        </authorList>
    </citation>
    <scope>NUCLEOTIDE SEQUENCE [LARGE SCALE GENOMIC DNA]</scope>
    <source>
        <strain evidence="2 3">AArcht7</strain>
    </source>
</reference>
<name>A0A3N6NSA8_NATCH</name>
<dbReference type="Pfam" id="PF23455">
    <property type="entry name" value="DUF7129"/>
    <property type="match status" value="1"/>
</dbReference>
<protein>
    <submittedName>
        <fullName evidence="2">Rubrerythrin-like domain-containing protein</fullName>
    </submittedName>
</protein>
<dbReference type="NCBIfam" id="NF033497">
    <property type="entry name" value="rubre_like_arch"/>
    <property type="match status" value="1"/>
</dbReference>
<dbReference type="Proteomes" id="UP000281431">
    <property type="component" value="Unassembled WGS sequence"/>
</dbReference>
<proteinExistence type="predicted"/>
<evidence type="ECO:0000313" key="3">
    <source>
        <dbReference type="Proteomes" id="UP000281431"/>
    </source>
</evidence>
<keyword evidence="3" id="KW-1185">Reference proteome</keyword>
<dbReference type="InterPro" id="IPR055553">
    <property type="entry name" value="DUF7129"/>
</dbReference>
<sequence>MPHGQDVEDDTSELSSEYECLQCGRIVRAETNPGECEECGGDFQNRAKSVE</sequence>
<organism evidence="2 3">
    <name type="scientific">Natrarchaeobius chitinivorans</name>
    <dbReference type="NCBI Taxonomy" id="1679083"/>
    <lineage>
        <taxon>Archaea</taxon>
        <taxon>Methanobacteriati</taxon>
        <taxon>Methanobacteriota</taxon>
        <taxon>Stenosarchaea group</taxon>
        <taxon>Halobacteria</taxon>
        <taxon>Halobacteriales</taxon>
        <taxon>Natrialbaceae</taxon>
        <taxon>Natrarchaeobius</taxon>
    </lineage>
</organism>
<gene>
    <name evidence="2" type="ORF">EA472_00330</name>
</gene>
<accession>A0A3N6NSA8</accession>
<evidence type="ECO:0000313" key="2">
    <source>
        <dbReference type="EMBL" id="RQH03083.1"/>
    </source>
</evidence>
<dbReference type="SUPFAM" id="SSF57802">
    <property type="entry name" value="Rubredoxin-like"/>
    <property type="match status" value="1"/>
</dbReference>
<dbReference type="AlphaFoldDB" id="A0A3N6NSA8"/>
<feature type="domain" description="DUF7129" evidence="1">
    <location>
        <begin position="14"/>
        <end position="47"/>
    </location>
</feature>
<comment type="caution">
    <text evidence="2">The sequence shown here is derived from an EMBL/GenBank/DDBJ whole genome shotgun (WGS) entry which is preliminary data.</text>
</comment>
<dbReference type="Gene3D" id="2.20.28.30">
    <property type="entry name" value="RNA polymerase ii, chain L"/>
    <property type="match status" value="1"/>
</dbReference>
<dbReference type="OrthoDB" id="280213at2157"/>
<dbReference type="EMBL" id="REFZ01000001">
    <property type="protein sequence ID" value="RQH03083.1"/>
    <property type="molecule type" value="Genomic_DNA"/>
</dbReference>
<evidence type="ECO:0000259" key="1">
    <source>
        <dbReference type="Pfam" id="PF23455"/>
    </source>
</evidence>